<dbReference type="OrthoDB" id="9806583at2"/>
<comment type="function">
    <text evidence="17">Catalyzes the conversion of 3-deoxy-D-arabino-heptulosonate 7-phosphate (DAHP) to dehydroquinate (DHQ).</text>
</comment>
<comment type="caution">
    <text evidence="20">The sequence shown here is derived from an EMBL/GenBank/DDBJ whole genome shotgun (WGS) entry which is preliminary data.</text>
</comment>
<dbReference type="NCBIfam" id="TIGR01357">
    <property type="entry name" value="aroB"/>
    <property type="match status" value="1"/>
</dbReference>
<feature type="binding site" evidence="17">
    <location>
        <begin position="114"/>
        <end position="118"/>
    </location>
    <ligand>
        <name>NAD(+)</name>
        <dbReference type="ChEBI" id="CHEBI:57540"/>
    </ligand>
</feature>
<evidence type="ECO:0000256" key="4">
    <source>
        <dbReference type="ARBA" id="ARBA00004661"/>
    </source>
</evidence>
<comment type="catalytic activity">
    <reaction evidence="1 17">
        <text>7-phospho-2-dehydro-3-deoxy-D-arabino-heptonate = 3-dehydroquinate + phosphate</text>
        <dbReference type="Rhea" id="RHEA:21968"/>
        <dbReference type="ChEBI" id="CHEBI:32364"/>
        <dbReference type="ChEBI" id="CHEBI:43474"/>
        <dbReference type="ChEBI" id="CHEBI:58394"/>
        <dbReference type="EC" id="4.2.3.4"/>
    </reaction>
</comment>
<evidence type="ECO:0000256" key="9">
    <source>
        <dbReference type="ARBA" id="ARBA00022605"/>
    </source>
</evidence>
<feature type="binding site" evidence="17">
    <location>
        <position position="160"/>
    </location>
    <ligand>
        <name>NAD(+)</name>
        <dbReference type="ChEBI" id="CHEBI:57540"/>
    </ligand>
</feature>
<comment type="cofactor">
    <cofactor evidence="2 17">
        <name>NAD(+)</name>
        <dbReference type="ChEBI" id="CHEBI:57540"/>
    </cofactor>
</comment>
<dbReference type="GO" id="GO:0009073">
    <property type="term" value="P:aromatic amino acid family biosynthetic process"/>
    <property type="evidence" value="ECO:0007669"/>
    <property type="project" value="UniProtKB-KW"/>
</dbReference>
<keyword evidence="11 17" id="KW-0547">Nucleotide-binding</keyword>
<evidence type="ECO:0000256" key="13">
    <source>
        <dbReference type="ARBA" id="ARBA00023027"/>
    </source>
</evidence>
<reference evidence="20 21" key="1">
    <citation type="submission" date="2014-01" db="EMBL/GenBank/DDBJ databases">
        <title>Actinotalea ferrariae CF5-4.</title>
        <authorList>
            <person name="Chen F."/>
            <person name="Li Y."/>
            <person name="Wang G."/>
        </authorList>
    </citation>
    <scope>NUCLEOTIDE SEQUENCE [LARGE SCALE GENOMIC DNA]</scope>
    <source>
        <strain evidence="20 21">CF5-4</strain>
    </source>
</reference>
<dbReference type="EMBL" id="AXCW01000032">
    <property type="protein sequence ID" value="EYR64435.1"/>
    <property type="molecule type" value="Genomic_DNA"/>
</dbReference>
<keyword evidence="12 17" id="KW-0862">Zinc</keyword>
<feature type="binding site" evidence="17">
    <location>
        <position position="277"/>
    </location>
    <ligand>
        <name>Zn(2+)</name>
        <dbReference type="ChEBI" id="CHEBI:29105"/>
    </ligand>
</feature>
<dbReference type="InterPro" id="IPR050071">
    <property type="entry name" value="Dehydroquinate_synthase"/>
</dbReference>
<dbReference type="PANTHER" id="PTHR43622">
    <property type="entry name" value="3-DEHYDROQUINATE SYNTHASE"/>
    <property type="match status" value="1"/>
</dbReference>
<evidence type="ECO:0000256" key="7">
    <source>
        <dbReference type="ARBA" id="ARBA00017684"/>
    </source>
</evidence>
<dbReference type="GO" id="GO:0003856">
    <property type="term" value="F:3-dehydroquinate synthase activity"/>
    <property type="evidence" value="ECO:0007669"/>
    <property type="project" value="UniProtKB-UniRule"/>
</dbReference>
<comment type="caution">
    <text evidence="17">Lacks conserved residue(s) required for the propagation of feature annotation.</text>
</comment>
<keyword evidence="21" id="KW-1185">Reference proteome</keyword>
<dbReference type="SUPFAM" id="SSF56796">
    <property type="entry name" value="Dehydroquinate synthase-like"/>
    <property type="match status" value="1"/>
</dbReference>
<evidence type="ECO:0000259" key="18">
    <source>
        <dbReference type="Pfam" id="PF01761"/>
    </source>
</evidence>
<dbReference type="PANTHER" id="PTHR43622:SF7">
    <property type="entry name" value="3-DEHYDROQUINATE SYNTHASE, CHLOROPLASTIC"/>
    <property type="match status" value="1"/>
</dbReference>
<dbReference type="GO" id="GO:0009423">
    <property type="term" value="P:chorismate biosynthetic process"/>
    <property type="evidence" value="ECO:0007669"/>
    <property type="project" value="UniProtKB-UniRule"/>
</dbReference>
<evidence type="ECO:0000313" key="21">
    <source>
        <dbReference type="Proteomes" id="UP000019753"/>
    </source>
</evidence>
<dbReference type="Proteomes" id="UP000019753">
    <property type="component" value="Unassembled WGS sequence"/>
</dbReference>
<evidence type="ECO:0000256" key="17">
    <source>
        <dbReference type="HAMAP-Rule" id="MF_00110"/>
    </source>
</evidence>
<keyword evidence="10 17" id="KW-0479">Metal-binding</keyword>
<evidence type="ECO:0000256" key="3">
    <source>
        <dbReference type="ARBA" id="ARBA00004496"/>
    </source>
</evidence>
<dbReference type="UniPathway" id="UPA00053">
    <property type="reaction ID" value="UER00085"/>
</dbReference>
<evidence type="ECO:0000256" key="15">
    <source>
        <dbReference type="ARBA" id="ARBA00023239"/>
    </source>
</evidence>
<evidence type="ECO:0000259" key="19">
    <source>
        <dbReference type="Pfam" id="PF24621"/>
    </source>
</evidence>
<keyword evidence="9 17" id="KW-0028">Amino-acid biosynthesis</keyword>
<evidence type="ECO:0000256" key="12">
    <source>
        <dbReference type="ARBA" id="ARBA00022833"/>
    </source>
</evidence>
<dbReference type="Gene3D" id="1.20.1090.10">
    <property type="entry name" value="Dehydroquinate synthase-like - alpha domain"/>
    <property type="match status" value="1"/>
</dbReference>
<organism evidence="20 21">
    <name type="scientific">Actinotalea ferrariae CF5-4</name>
    <dbReference type="NCBI Taxonomy" id="948458"/>
    <lineage>
        <taxon>Bacteria</taxon>
        <taxon>Bacillati</taxon>
        <taxon>Actinomycetota</taxon>
        <taxon>Actinomycetes</taxon>
        <taxon>Micrococcales</taxon>
        <taxon>Cellulomonadaceae</taxon>
        <taxon>Actinotalea</taxon>
    </lineage>
</organism>
<comment type="similarity">
    <text evidence="5 17">Belongs to the sugar phosphate cyclases superfamily. Dehydroquinate synthase family.</text>
</comment>
<name>A0A021VWP6_9CELL</name>
<dbReference type="Pfam" id="PF01761">
    <property type="entry name" value="DHQ_synthase"/>
    <property type="match status" value="1"/>
</dbReference>
<protein>
    <recommendedName>
        <fullName evidence="7 17">3-dehydroquinate synthase</fullName>
        <shortName evidence="17">DHQS</shortName>
        <ecNumber evidence="6 17">4.2.3.4</ecNumber>
    </recommendedName>
</protein>
<dbReference type="InterPro" id="IPR056179">
    <property type="entry name" value="DHQS_C"/>
</dbReference>
<dbReference type="GO" id="GO:0000166">
    <property type="term" value="F:nucleotide binding"/>
    <property type="evidence" value="ECO:0007669"/>
    <property type="project" value="UniProtKB-KW"/>
</dbReference>
<keyword evidence="13 17" id="KW-0520">NAD</keyword>
<evidence type="ECO:0000256" key="1">
    <source>
        <dbReference type="ARBA" id="ARBA00001393"/>
    </source>
</evidence>
<comment type="subcellular location">
    <subcellularLocation>
        <location evidence="3 17">Cytoplasm</location>
    </subcellularLocation>
</comment>
<evidence type="ECO:0000256" key="8">
    <source>
        <dbReference type="ARBA" id="ARBA00022490"/>
    </source>
</evidence>
<feature type="domain" description="3-dehydroquinate synthase C-terminal" evidence="19">
    <location>
        <begin position="190"/>
        <end position="337"/>
    </location>
</feature>
<feature type="binding site" evidence="17">
    <location>
        <begin position="80"/>
        <end position="85"/>
    </location>
    <ligand>
        <name>NAD(+)</name>
        <dbReference type="ChEBI" id="CHEBI:57540"/>
    </ligand>
</feature>
<dbReference type="AlphaFoldDB" id="A0A021VWP6"/>
<dbReference type="InterPro" id="IPR030960">
    <property type="entry name" value="DHQS/DOIS_N"/>
</dbReference>
<keyword evidence="16 17" id="KW-0170">Cobalt</keyword>
<dbReference type="EC" id="4.2.3.4" evidence="6 17"/>
<feature type="domain" description="3-dehydroquinate synthase N-terminal" evidence="18">
    <location>
        <begin position="77"/>
        <end position="186"/>
    </location>
</feature>
<dbReference type="RefSeq" id="WP_052022403.1">
    <property type="nucleotide sequence ID" value="NZ_AXCW01000032.1"/>
</dbReference>
<feature type="binding site" evidence="17">
    <location>
        <position position="151"/>
    </location>
    <ligand>
        <name>NAD(+)</name>
        <dbReference type="ChEBI" id="CHEBI:57540"/>
    </ligand>
</feature>
<feature type="binding site" evidence="17">
    <location>
        <position position="193"/>
    </location>
    <ligand>
        <name>Zn(2+)</name>
        <dbReference type="ChEBI" id="CHEBI:29105"/>
    </ligand>
</feature>
<evidence type="ECO:0000256" key="10">
    <source>
        <dbReference type="ARBA" id="ARBA00022723"/>
    </source>
</evidence>
<proteinExistence type="inferred from homology"/>
<feature type="binding site" evidence="17">
    <location>
        <begin position="138"/>
        <end position="139"/>
    </location>
    <ligand>
        <name>NAD(+)</name>
        <dbReference type="ChEBI" id="CHEBI:57540"/>
    </ligand>
</feature>
<evidence type="ECO:0000256" key="16">
    <source>
        <dbReference type="ARBA" id="ARBA00023285"/>
    </source>
</evidence>
<dbReference type="InterPro" id="IPR016037">
    <property type="entry name" value="DHQ_synth_AroB"/>
</dbReference>
<accession>A0A021VWP6</accession>
<keyword evidence="14 17" id="KW-0057">Aromatic amino acid biosynthesis</keyword>
<dbReference type="GO" id="GO:0046872">
    <property type="term" value="F:metal ion binding"/>
    <property type="evidence" value="ECO:0007669"/>
    <property type="project" value="UniProtKB-KW"/>
</dbReference>
<dbReference type="GO" id="GO:0005737">
    <property type="term" value="C:cytoplasm"/>
    <property type="evidence" value="ECO:0007669"/>
    <property type="project" value="UniProtKB-SubCell"/>
</dbReference>
<evidence type="ECO:0000256" key="11">
    <source>
        <dbReference type="ARBA" id="ARBA00022741"/>
    </source>
</evidence>
<dbReference type="GO" id="GO:0008652">
    <property type="term" value="P:amino acid biosynthetic process"/>
    <property type="evidence" value="ECO:0007669"/>
    <property type="project" value="UniProtKB-KW"/>
</dbReference>
<evidence type="ECO:0000256" key="2">
    <source>
        <dbReference type="ARBA" id="ARBA00001911"/>
    </source>
</evidence>
<dbReference type="CDD" id="cd08195">
    <property type="entry name" value="DHQS"/>
    <property type="match status" value="1"/>
</dbReference>
<keyword evidence="8 17" id="KW-0963">Cytoplasm</keyword>
<dbReference type="HAMAP" id="MF_00110">
    <property type="entry name" value="DHQ_synthase"/>
    <property type="match status" value="1"/>
</dbReference>
<keyword evidence="15 17" id="KW-0456">Lyase</keyword>
<dbReference type="PIRSF" id="PIRSF001455">
    <property type="entry name" value="DHQ_synth"/>
    <property type="match status" value="1"/>
</dbReference>
<dbReference type="Pfam" id="PF24621">
    <property type="entry name" value="DHQS_C"/>
    <property type="match status" value="1"/>
</dbReference>
<evidence type="ECO:0000256" key="5">
    <source>
        <dbReference type="ARBA" id="ARBA00005412"/>
    </source>
</evidence>
<comment type="pathway">
    <text evidence="4 17">Metabolic intermediate biosynthesis; chorismate biosynthesis; chorismate from D-erythrose 4-phosphate and phosphoenolpyruvate: step 2/7.</text>
</comment>
<feature type="binding site" evidence="17">
    <location>
        <position position="261"/>
    </location>
    <ligand>
        <name>Zn(2+)</name>
        <dbReference type="ChEBI" id="CHEBI:29105"/>
    </ligand>
</feature>
<evidence type="ECO:0000256" key="14">
    <source>
        <dbReference type="ARBA" id="ARBA00023141"/>
    </source>
</evidence>
<dbReference type="FunFam" id="3.40.50.1970:FF:000012">
    <property type="entry name" value="3-dehydroquinate synthase"/>
    <property type="match status" value="1"/>
</dbReference>
<sequence length="384" mass="41047">MTASSSSSPTGAPTTITVAGERPYDVVVGHHLLGELPRLLGTGVKRVLVIHPGALATSAEAVREDLLAQGYEAYLAEVPEAEEAKTAQVAAFCWQVLGQAEFTRSDAIIGLGGGATTDLAGFVAATWLRGIRVVQVPTTLLAMVDAAVGGKTGINTAEGKNLVGAFHPPAGVLCDLASLDTLPRHDRTAGLAEVVKTGFIADPRILELIEADPAALTAERLDDAAQRTLRELVERSIAVKARVVGEDLKEAGLREILNYGHTFGHAIELTERYQWRHGAAVSVGMVFVAELARLAGRLDDDVVDRHRALLTALGLPVTYRGDRWEQLLTAMRRDKKTRGDLLRFVILEDVGRPTRLEGPDPALLAAAYAEVSRDLPTTRTPVSL</sequence>
<evidence type="ECO:0000256" key="6">
    <source>
        <dbReference type="ARBA" id="ARBA00013031"/>
    </source>
</evidence>
<dbReference type="Gene3D" id="3.40.50.1970">
    <property type="match status" value="1"/>
</dbReference>
<dbReference type="InterPro" id="IPR030963">
    <property type="entry name" value="DHQ_synth_fam"/>
</dbReference>
<comment type="cofactor">
    <cofactor evidence="17">
        <name>Co(2+)</name>
        <dbReference type="ChEBI" id="CHEBI:48828"/>
    </cofactor>
    <cofactor evidence="17">
        <name>Zn(2+)</name>
        <dbReference type="ChEBI" id="CHEBI:29105"/>
    </cofactor>
    <text evidence="17">Binds 1 divalent metal cation per subunit. Can use either Co(2+) or Zn(2+).</text>
</comment>
<evidence type="ECO:0000313" key="20">
    <source>
        <dbReference type="EMBL" id="EYR64435.1"/>
    </source>
</evidence>
<gene>
    <name evidence="17" type="primary">aroB</name>
    <name evidence="20" type="ORF">N866_10870</name>
</gene>